<feature type="region of interest" description="Disordered" evidence="9">
    <location>
        <begin position="148"/>
        <end position="168"/>
    </location>
</feature>
<evidence type="ECO:0000256" key="6">
    <source>
        <dbReference type="ARBA" id="ARBA00023242"/>
    </source>
</evidence>
<accession>A0ABQ7JX37</accession>
<evidence type="ECO:0000256" key="3">
    <source>
        <dbReference type="ARBA" id="ARBA00019610"/>
    </source>
</evidence>
<evidence type="ECO:0000313" key="10">
    <source>
        <dbReference type="EMBL" id="KAG0286445.1"/>
    </source>
</evidence>
<dbReference type="PANTHER" id="PTHR13114:SF7">
    <property type="entry name" value="MEDIATOR OF RNA POLYMERASE II TRANSCRIPTION SUBUNIT 17"/>
    <property type="match status" value="1"/>
</dbReference>
<name>A0ABQ7JX37_9FUNG</name>
<dbReference type="EMBL" id="JAAAIM010000572">
    <property type="protein sequence ID" value="KAG0286445.1"/>
    <property type="molecule type" value="Genomic_DNA"/>
</dbReference>
<reference evidence="10 11" key="1">
    <citation type="journal article" date="2020" name="Fungal Divers.">
        <title>Resolving the Mortierellaceae phylogeny through synthesis of multi-gene phylogenetics and phylogenomics.</title>
        <authorList>
            <person name="Vandepol N."/>
            <person name="Liber J."/>
            <person name="Desiro A."/>
            <person name="Na H."/>
            <person name="Kennedy M."/>
            <person name="Barry K."/>
            <person name="Grigoriev I.V."/>
            <person name="Miller A.N."/>
            <person name="O'Donnell K."/>
            <person name="Stajich J.E."/>
            <person name="Bonito G."/>
        </authorList>
    </citation>
    <scope>NUCLEOTIDE SEQUENCE [LARGE SCALE GENOMIC DNA]</scope>
    <source>
        <strain evidence="10 11">AD045</strain>
    </source>
</reference>
<dbReference type="InterPro" id="IPR019313">
    <property type="entry name" value="Mediator_Med17"/>
</dbReference>
<keyword evidence="5 8" id="KW-0804">Transcription</keyword>
<comment type="subcellular location">
    <subcellularLocation>
        <location evidence="1 8">Nucleus</location>
    </subcellularLocation>
</comment>
<comment type="similarity">
    <text evidence="2 8">Belongs to the Mediator complex subunit 17 family.</text>
</comment>
<keyword evidence="6 8" id="KW-0539">Nucleus</keyword>
<evidence type="ECO:0000256" key="1">
    <source>
        <dbReference type="ARBA" id="ARBA00004123"/>
    </source>
</evidence>
<comment type="function">
    <text evidence="8">Component of the Mediator complex, a coactivator involved in the regulated transcription of nearly all RNA polymerase II-dependent genes. Mediator functions as a bridge to convey information from gene-specific regulatory proteins to the basal RNA polymerase II transcription machinery. Mediator is recruited to promoters by direct interactions with regulatory proteins and serves as a scaffold for the assembly of a functional preinitiation complex with RNA polymerase II and the general transcription factors.</text>
</comment>
<protein>
    <recommendedName>
        <fullName evidence="3 8">Mediator of RNA polymerase II transcription subunit 17</fullName>
    </recommendedName>
    <alternativeName>
        <fullName evidence="7 8">Mediator complex subunit 17</fullName>
    </alternativeName>
</protein>
<proteinExistence type="inferred from homology"/>
<dbReference type="PANTHER" id="PTHR13114">
    <property type="entry name" value="MEDIATOR OF RNA POLYMERASE II TRANSCRIPTION SUBUNIT 17"/>
    <property type="match status" value="1"/>
</dbReference>
<comment type="caution">
    <text evidence="10">The sequence shown here is derived from an EMBL/GenBank/DDBJ whole genome shotgun (WGS) entry which is preliminary data.</text>
</comment>
<evidence type="ECO:0000256" key="9">
    <source>
        <dbReference type="SAM" id="MobiDB-lite"/>
    </source>
</evidence>
<evidence type="ECO:0000256" key="5">
    <source>
        <dbReference type="ARBA" id="ARBA00023163"/>
    </source>
</evidence>
<organism evidence="10 11">
    <name type="scientific">Linnemannia gamsii</name>
    <dbReference type="NCBI Taxonomy" id="64522"/>
    <lineage>
        <taxon>Eukaryota</taxon>
        <taxon>Fungi</taxon>
        <taxon>Fungi incertae sedis</taxon>
        <taxon>Mucoromycota</taxon>
        <taxon>Mortierellomycotina</taxon>
        <taxon>Mortierellomycetes</taxon>
        <taxon>Mortierellales</taxon>
        <taxon>Mortierellaceae</taxon>
        <taxon>Linnemannia</taxon>
    </lineage>
</organism>
<sequence>MAAEDSNKRIRLNLEASLDRLPFDITQKAEEIYLPDGDPSEKLKRKVKVISDAAGDHYDRYTDNAASAEKPSEGSAAMTTTGMDSLNVHDPSAGGGVAAASAAVVAHARVTSPQGIYTKLWHAQSEVGIALDVLNIIISSFQWPSGTGGPGSNFSSNAPPTALPPGSLKCEHVPKPVLVSAQIQNEKLALGSKRQQLRNAADILMQGAQKLRGVMVDEDQFWAGALRLRKNNWCLVSGRSGLPGHNQQGLQLHLPHGSRLGTGSQLFAHYGFRDVGSLYGERAYAELVRNPSPRDEMSGRSRSIELHIPNKSGKVLMMSLMQQGTVCIHGPRELKRRKANTLHTQLLEAQDSLFDGELFHELVNEARTMAGSVSIVDNEILLSINDELEIRIAYRCPTPEDLRPGSVPKPDFLKRHEGIADIMRYAIQLTQYRRFRQNIKERTDSFFKSSRPGGGRAAGTYGQIQQTLQNRPTTMLSMMLQVLQYYTFSKRIRDVLAKSTRNLRQSWWEVIHLQSVDIKSPPPSLTTFGFGIGSAGSQTPLQPNSTIASPFRNASNYGLSSAVSIRVGMHAPPIRFVIRSHPLPCVVLQLSDRPSAPIAHIAEFEKVLEQELASRAIGRICDVLNSINDWSMLTPGLRCPRFVIDIEQHCVGVFAIPQQRGDEGKLKNSHIHLVLDMKADRAISIAIICNHDRFRSKRIFLEDQPLQSRAILPGSGGDGLHPHDVVSMETVSDKGGWTMETFRSWLQQNILSELDF</sequence>
<keyword evidence="4 8" id="KW-0805">Transcription regulation</keyword>
<keyword evidence="8" id="KW-0010">Activator</keyword>
<dbReference type="Pfam" id="PF10156">
    <property type="entry name" value="Med17"/>
    <property type="match status" value="1"/>
</dbReference>
<keyword evidence="11" id="KW-1185">Reference proteome</keyword>
<evidence type="ECO:0000256" key="8">
    <source>
        <dbReference type="RuleBase" id="RU364140"/>
    </source>
</evidence>
<evidence type="ECO:0000256" key="2">
    <source>
        <dbReference type="ARBA" id="ARBA00005635"/>
    </source>
</evidence>
<dbReference type="Proteomes" id="UP001194696">
    <property type="component" value="Unassembled WGS sequence"/>
</dbReference>
<gene>
    <name evidence="10" type="primary">SRB4</name>
    <name evidence="8" type="synonym">MED17</name>
    <name evidence="10" type="ORF">BGZ96_009449</name>
</gene>
<evidence type="ECO:0000256" key="7">
    <source>
        <dbReference type="ARBA" id="ARBA00032014"/>
    </source>
</evidence>
<comment type="subunit">
    <text evidence="8">Component of the Mediator complex.</text>
</comment>
<evidence type="ECO:0000313" key="11">
    <source>
        <dbReference type="Proteomes" id="UP001194696"/>
    </source>
</evidence>
<feature type="region of interest" description="Disordered" evidence="9">
    <location>
        <begin position="61"/>
        <end position="89"/>
    </location>
</feature>
<evidence type="ECO:0000256" key="4">
    <source>
        <dbReference type="ARBA" id="ARBA00023015"/>
    </source>
</evidence>